<evidence type="ECO:0000256" key="4">
    <source>
        <dbReference type="ARBA" id="ARBA00018141"/>
    </source>
</evidence>
<dbReference type="AlphaFoldDB" id="A0A8J7FDV0"/>
<evidence type="ECO:0000256" key="1">
    <source>
        <dbReference type="ARBA" id="ARBA00005061"/>
    </source>
</evidence>
<evidence type="ECO:0000256" key="6">
    <source>
        <dbReference type="ARBA" id="ARBA00048807"/>
    </source>
</evidence>
<dbReference type="InterPro" id="IPR038418">
    <property type="entry name" value="6-PTP_synth/QueD_sf"/>
</dbReference>
<dbReference type="RefSeq" id="WP_193954952.1">
    <property type="nucleotide sequence ID" value="NZ_JADEYS010000024.1"/>
</dbReference>
<evidence type="ECO:0000313" key="7">
    <source>
        <dbReference type="EMBL" id="MBE9399257.1"/>
    </source>
</evidence>
<organism evidence="7 8">
    <name type="scientific">Pontibacterium sinense</name>
    <dbReference type="NCBI Taxonomy" id="2781979"/>
    <lineage>
        <taxon>Bacteria</taxon>
        <taxon>Pseudomonadati</taxon>
        <taxon>Pseudomonadota</taxon>
        <taxon>Gammaproteobacteria</taxon>
        <taxon>Oceanospirillales</taxon>
        <taxon>Oceanospirillaceae</taxon>
        <taxon>Pontibacterium</taxon>
    </lineage>
</organism>
<dbReference type="GO" id="GO:0070497">
    <property type="term" value="F:6-carboxytetrahydropterin synthase activity"/>
    <property type="evidence" value="ECO:0007669"/>
    <property type="project" value="UniProtKB-EC"/>
</dbReference>
<protein>
    <recommendedName>
        <fullName evidence="4">6-carboxy-5,6,7,8-tetrahydropterin synthase</fullName>
        <ecNumber evidence="3">4.1.2.50</ecNumber>
    </recommendedName>
    <alternativeName>
        <fullName evidence="5">Queuosine biosynthesis protein QueD</fullName>
    </alternativeName>
</protein>
<comment type="catalytic activity">
    <reaction evidence="6">
        <text>7,8-dihydroneopterin 3'-triphosphate + H2O = 6-carboxy-5,6,7,8-tetrahydropterin + triphosphate + acetaldehyde + 2 H(+)</text>
        <dbReference type="Rhea" id="RHEA:27966"/>
        <dbReference type="ChEBI" id="CHEBI:15343"/>
        <dbReference type="ChEBI" id="CHEBI:15377"/>
        <dbReference type="ChEBI" id="CHEBI:15378"/>
        <dbReference type="ChEBI" id="CHEBI:18036"/>
        <dbReference type="ChEBI" id="CHEBI:58462"/>
        <dbReference type="ChEBI" id="CHEBI:61032"/>
        <dbReference type="EC" id="4.1.2.50"/>
    </reaction>
</comment>
<evidence type="ECO:0000313" key="8">
    <source>
        <dbReference type="Proteomes" id="UP000640333"/>
    </source>
</evidence>
<name>A0A8J7FDV0_9GAMM</name>
<keyword evidence="8" id="KW-1185">Reference proteome</keyword>
<evidence type="ECO:0000256" key="3">
    <source>
        <dbReference type="ARBA" id="ARBA00012982"/>
    </source>
</evidence>
<dbReference type="EC" id="4.1.2.50" evidence="3"/>
<dbReference type="InterPro" id="IPR007115">
    <property type="entry name" value="6-PTP_synth/QueD"/>
</dbReference>
<dbReference type="Proteomes" id="UP000640333">
    <property type="component" value="Unassembled WGS sequence"/>
</dbReference>
<comment type="similarity">
    <text evidence="2">Belongs to the PTPS family. QueD subfamily.</text>
</comment>
<reference evidence="7" key="1">
    <citation type="submission" date="2020-10" db="EMBL/GenBank/DDBJ databases">
        <title>Bacterium isolated from coastal waters sediment.</title>
        <authorList>
            <person name="Chen R.-J."/>
            <person name="Lu D.-C."/>
            <person name="Zhu K.-L."/>
            <person name="Du Z.-J."/>
        </authorList>
    </citation>
    <scope>NUCLEOTIDE SEQUENCE</scope>
    <source>
        <strain evidence="7">N1Y112</strain>
    </source>
</reference>
<comment type="caution">
    <text evidence="7">The sequence shown here is derived from an EMBL/GenBank/DDBJ whole genome shotgun (WGS) entry which is preliminary data.</text>
</comment>
<sequence>MKLFVDNLTNVDFSYLHPHRGLLGESWLVQLVLDGSLNDQGMICDFGIVKKAVKQWFDTYIDHALVVPTGMPRLSHSQDDTHTMVNWLYADGRALNCRSPKQAIALVGIPEVTPHTLADWCNAKLLELFPDEVKGLSISFVPERIDGASYHYSHGLQQHDGNCQRIAHGHRSALEIYIDDQRDEQLEALWAKRFEDIYIGTRDHLISDADGMHHYAYAAPQGAFELKLPADVCYLIDTETTVELIARHLADQIKRDLPDAAVMVKAFEGVGKGAIAEA</sequence>
<dbReference type="UniPathway" id="UPA00391"/>
<gene>
    <name evidence="7" type="ORF">IOQ59_18510</name>
</gene>
<proteinExistence type="inferred from homology"/>
<evidence type="ECO:0000256" key="5">
    <source>
        <dbReference type="ARBA" id="ARBA00031449"/>
    </source>
</evidence>
<comment type="pathway">
    <text evidence="1">Purine metabolism; 7-cyano-7-deazaguanine biosynthesis.</text>
</comment>
<evidence type="ECO:0000256" key="2">
    <source>
        <dbReference type="ARBA" id="ARBA00008900"/>
    </source>
</evidence>
<dbReference type="Gene3D" id="3.30.479.10">
    <property type="entry name" value="6-pyruvoyl tetrahydropterin synthase/QueD"/>
    <property type="match status" value="2"/>
</dbReference>
<dbReference type="EMBL" id="JADEYS010000024">
    <property type="protein sequence ID" value="MBE9399257.1"/>
    <property type="molecule type" value="Genomic_DNA"/>
</dbReference>
<accession>A0A8J7FDV0</accession>
<dbReference type="SUPFAM" id="SSF55620">
    <property type="entry name" value="Tetrahydrobiopterin biosynthesis enzymes-like"/>
    <property type="match status" value="2"/>
</dbReference>
<dbReference type="Pfam" id="PF01242">
    <property type="entry name" value="PTPS"/>
    <property type="match status" value="2"/>
</dbReference>